<dbReference type="CDD" id="cd06261">
    <property type="entry name" value="TM_PBP2"/>
    <property type="match status" value="1"/>
</dbReference>
<comment type="subcellular location">
    <subcellularLocation>
        <location evidence="1 9">Cell membrane</location>
        <topology evidence="1 9">Multi-pass membrane protein</topology>
    </subcellularLocation>
</comment>
<dbReference type="PANTHER" id="PTHR30614:SF20">
    <property type="entry name" value="GLUTAMINE TRANSPORT SYSTEM PERMEASE PROTEIN GLNP"/>
    <property type="match status" value="1"/>
</dbReference>
<accession>A0A930VKR9</accession>
<evidence type="ECO:0000313" key="12">
    <source>
        <dbReference type="Proteomes" id="UP000660668"/>
    </source>
</evidence>
<evidence type="ECO:0000259" key="10">
    <source>
        <dbReference type="PROSITE" id="PS50928"/>
    </source>
</evidence>
<feature type="transmembrane region" description="Helical" evidence="9">
    <location>
        <begin position="118"/>
        <end position="140"/>
    </location>
</feature>
<evidence type="ECO:0000256" key="8">
    <source>
        <dbReference type="ARBA" id="ARBA00023136"/>
    </source>
</evidence>
<dbReference type="GO" id="GO:0022857">
    <property type="term" value="F:transmembrane transporter activity"/>
    <property type="evidence" value="ECO:0007669"/>
    <property type="project" value="InterPro"/>
</dbReference>
<dbReference type="RefSeq" id="WP_194697494.1">
    <property type="nucleotide sequence ID" value="NZ_JADKPO010000024.1"/>
</dbReference>
<dbReference type="InterPro" id="IPR043429">
    <property type="entry name" value="ArtM/GltK/GlnP/TcyL/YhdX-like"/>
</dbReference>
<feature type="transmembrane region" description="Helical" evidence="9">
    <location>
        <begin position="181"/>
        <end position="203"/>
    </location>
</feature>
<dbReference type="Pfam" id="PF00528">
    <property type="entry name" value="BPD_transp_1"/>
    <property type="match status" value="1"/>
</dbReference>
<sequence>MLAIAGPLLILFTRGIRDYEVVASALQSPSFKAVCLIAGCVGTVSMFVGTFSYRRMPTRVSRGQAIIGAIAGLEAACLAFVVALFVRGDMATFALNFLNFDGVLDQTGAFLEGMKNTLVITVVSTVCGVALGLVVALLAVSKRAIVRAPARVYVNVVRGTPLLVLLSLLYFGLALGLRINWTPFVAVIVGLTINAGAYCGEIFRAGLQSLERGQMEAARGLGFSYSKSMRLILVPQAVRRVIPPLMNEFIIVTKDTSLIVFIGVSLNKRDLFSVASQGYSHYFNASFYVASALGYLIITLPLIWIVNKAEKRLRSGLVALG</sequence>
<keyword evidence="5 9" id="KW-0812">Transmembrane</keyword>
<organism evidence="11 12">
    <name type="scientific">Nocardioides agariphilus</name>
    <dbReference type="NCBI Taxonomy" id="433664"/>
    <lineage>
        <taxon>Bacteria</taxon>
        <taxon>Bacillati</taxon>
        <taxon>Actinomycetota</taxon>
        <taxon>Actinomycetes</taxon>
        <taxon>Propionibacteriales</taxon>
        <taxon>Nocardioidaceae</taxon>
        <taxon>Nocardioides</taxon>
    </lineage>
</organism>
<dbReference type="PROSITE" id="PS50928">
    <property type="entry name" value="ABC_TM1"/>
    <property type="match status" value="1"/>
</dbReference>
<comment type="caution">
    <text evidence="11">The sequence shown here is derived from an EMBL/GenBank/DDBJ whole genome shotgun (WGS) entry which is preliminary data.</text>
</comment>
<proteinExistence type="inferred from homology"/>
<evidence type="ECO:0000256" key="5">
    <source>
        <dbReference type="ARBA" id="ARBA00022692"/>
    </source>
</evidence>
<feature type="transmembrane region" description="Helical" evidence="9">
    <location>
        <begin position="31"/>
        <end position="53"/>
    </location>
</feature>
<evidence type="ECO:0000256" key="2">
    <source>
        <dbReference type="ARBA" id="ARBA00010072"/>
    </source>
</evidence>
<dbReference type="GO" id="GO:0043190">
    <property type="term" value="C:ATP-binding cassette (ABC) transporter complex"/>
    <property type="evidence" value="ECO:0007669"/>
    <property type="project" value="InterPro"/>
</dbReference>
<evidence type="ECO:0000256" key="7">
    <source>
        <dbReference type="ARBA" id="ARBA00022989"/>
    </source>
</evidence>
<dbReference type="InterPro" id="IPR035906">
    <property type="entry name" value="MetI-like_sf"/>
</dbReference>
<keyword evidence="6" id="KW-0029">Amino-acid transport</keyword>
<keyword evidence="7 9" id="KW-1133">Transmembrane helix</keyword>
<name>A0A930VKR9_9ACTN</name>
<dbReference type="AlphaFoldDB" id="A0A930VKR9"/>
<evidence type="ECO:0000313" key="11">
    <source>
        <dbReference type="EMBL" id="MBF4769344.1"/>
    </source>
</evidence>
<comment type="similarity">
    <text evidence="2">Belongs to the binding-protein-dependent transport system permease family. HisMQ subfamily.</text>
</comment>
<keyword evidence="8 9" id="KW-0472">Membrane</keyword>
<dbReference type="Proteomes" id="UP000660668">
    <property type="component" value="Unassembled WGS sequence"/>
</dbReference>
<evidence type="ECO:0000256" key="4">
    <source>
        <dbReference type="ARBA" id="ARBA00022475"/>
    </source>
</evidence>
<keyword evidence="4" id="KW-1003">Cell membrane</keyword>
<gene>
    <name evidence="11" type="ORF">ISU10_16370</name>
</gene>
<keyword evidence="3 9" id="KW-0813">Transport</keyword>
<dbReference type="EMBL" id="JADKPO010000024">
    <property type="protein sequence ID" value="MBF4769344.1"/>
    <property type="molecule type" value="Genomic_DNA"/>
</dbReference>
<protein>
    <submittedName>
        <fullName evidence="11">Amino acid ABC transporter permease</fullName>
    </submittedName>
</protein>
<dbReference type="PANTHER" id="PTHR30614">
    <property type="entry name" value="MEMBRANE COMPONENT OF AMINO ACID ABC TRANSPORTER"/>
    <property type="match status" value="1"/>
</dbReference>
<dbReference type="NCBIfam" id="TIGR01726">
    <property type="entry name" value="HEQRo_perm_3TM"/>
    <property type="match status" value="1"/>
</dbReference>
<dbReference type="SUPFAM" id="SSF161098">
    <property type="entry name" value="MetI-like"/>
    <property type="match status" value="1"/>
</dbReference>
<feature type="transmembrane region" description="Helical" evidence="9">
    <location>
        <begin position="152"/>
        <end position="175"/>
    </location>
</feature>
<feature type="domain" description="ABC transmembrane type-1" evidence="10">
    <location>
        <begin position="114"/>
        <end position="306"/>
    </location>
</feature>
<dbReference type="InterPro" id="IPR010065">
    <property type="entry name" value="AA_ABC_transptr_permease_3TM"/>
</dbReference>
<feature type="transmembrane region" description="Helical" evidence="9">
    <location>
        <begin position="65"/>
        <end position="86"/>
    </location>
</feature>
<evidence type="ECO:0000256" key="1">
    <source>
        <dbReference type="ARBA" id="ARBA00004651"/>
    </source>
</evidence>
<keyword evidence="12" id="KW-1185">Reference proteome</keyword>
<evidence type="ECO:0000256" key="3">
    <source>
        <dbReference type="ARBA" id="ARBA00022448"/>
    </source>
</evidence>
<evidence type="ECO:0000256" key="9">
    <source>
        <dbReference type="RuleBase" id="RU363032"/>
    </source>
</evidence>
<feature type="transmembrane region" description="Helical" evidence="9">
    <location>
        <begin position="286"/>
        <end position="306"/>
    </location>
</feature>
<dbReference type="InterPro" id="IPR000515">
    <property type="entry name" value="MetI-like"/>
</dbReference>
<evidence type="ECO:0000256" key="6">
    <source>
        <dbReference type="ARBA" id="ARBA00022970"/>
    </source>
</evidence>
<dbReference type="Gene3D" id="1.10.3720.10">
    <property type="entry name" value="MetI-like"/>
    <property type="match status" value="1"/>
</dbReference>
<dbReference type="GO" id="GO:0006865">
    <property type="term" value="P:amino acid transport"/>
    <property type="evidence" value="ECO:0007669"/>
    <property type="project" value="UniProtKB-KW"/>
</dbReference>
<reference evidence="11" key="1">
    <citation type="submission" date="2020-11" db="EMBL/GenBank/DDBJ databases">
        <title>Nocardioides cynanchi sp. nov., isolated from soil of rhizosphere of Cynanchum wilfordii.</title>
        <authorList>
            <person name="Lee J.-S."/>
            <person name="Suh M.K."/>
            <person name="Kim J.-S."/>
        </authorList>
    </citation>
    <scope>NUCLEOTIDE SEQUENCE</scope>
    <source>
        <strain evidence="11">KCTC 19276</strain>
    </source>
</reference>